<dbReference type="InterPro" id="IPR009731">
    <property type="entry name" value="P-like"/>
</dbReference>
<dbReference type="OrthoDB" id="5675790at2"/>
<dbReference type="Proteomes" id="UP000190667">
    <property type="component" value="Unassembled WGS sequence"/>
</dbReference>
<evidence type="ECO:0000313" key="3">
    <source>
        <dbReference type="Proteomes" id="UP000190667"/>
    </source>
</evidence>
<accession>A0A1S8Y9V8</accession>
<dbReference type="RefSeq" id="WP_078004905.1">
    <property type="nucleotide sequence ID" value="NZ_MRUL01000028.1"/>
</dbReference>
<dbReference type="AlphaFoldDB" id="A0A1S8Y9V8"/>
<gene>
    <name evidence="2" type="ORF">BTJ39_22420</name>
</gene>
<proteinExistence type="predicted"/>
<dbReference type="Pfam" id="PF06992">
    <property type="entry name" value="Phage_lambda_P"/>
    <property type="match status" value="1"/>
</dbReference>
<name>A0A1S8Y9V8_9GAMM</name>
<dbReference type="EMBL" id="MRUL01000028">
    <property type="protein sequence ID" value="OON35632.1"/>
    <property type="molecule type" value="Genomic_DNA"/>
</dbReference>
<comment type="caution">
    <text evidence="2">The sequence shown here is derived from an EMBL/GenBank/DDBJ whole genome shotgun (WGS) entry which is preliminary data.</text>
</comment>
<dbReference type="GO" id="GO:0006270">
    <property type="term" value="P:DNA replication initiation"/>
    <property type="evidence" value="ECO:0007669"/>
    <property type="project" value="InterPro"/>
</dbReference>
<evidence type="ECO:0000256" key="1">
    <source>
        <dbReference type="SAM" id="MobiDB-lite"/>
    </source>
</evidence>
<sequence length="228" mass="25892">MRNIVTAIQQRDGRSLQQIYGQDKPKQQVTEQAVQIFNELFRQLKGAFPALMANIKSQEDLNELRRQWVMAFAENGIHSIAQVNAGMKIARQQPTPFLPSPGQFIAWCNEGASTAAGLPDEDALYAMVMTYSAKRGFYDNAEDYPWQSNAAYWMVTGLFSMMRGQNLTEKELRAKCRSELRSMTSRIQSGEDIPPPRKTIPKLYRPVGNEKGLDKIAEIRQKLGMRKS</sequence>
<dbReference type="STRING" id="1926881.BTJ39_22420"/>
<keyword evidence="3" id="KW-1185">Reference proteome</keyword>
<feature type="region of interest" description="Disordered" evidence="1">
    <location>
        <begin position="184"/>
        <end position="205"/>
    </location>
</feature>
<organism evidence="2 3">
    <name type="scientific">Izhakiella australiensis</name>
    <dbReference type="NCBI Taxonomy" id="1926881"/>
    <lineage>
        <taxon>Bacteria</taxon>
        <taxon>Pseudomonadati</taxon>
        <taxon>Pseudomonadota</taxon>
        <taxon>Gammaproteobacteria</taxon>
        <taxon>Enterobacterales</taxon>
        <taxon>Erwiniaceae</taxon>
        <taxon>Izhakiella</taxon>
    </lineage>
</organism>
<evidence type="ECO:0000313" key="2">
    <source>
        <dbReference type="EMBL" id="OON35632.1"/>
    </source>
</evidence>
<protein>
    <submittedName>
        <fullName evidence="2">DNA replication protein</fullName>
    </submittedName>
</protein>
<reference evidence="2 3" key="1">
    <citation type="submission" date="2016-12" db="EMBL/GenBank/DDBJ databases">
        <title>Izhakiella australiana sp. nov. of genus Izhakiella isolated from Australian desert.</title>
        <authorList>
            <person name="Ji M."/>
        </authorList>
    </citation>
    <scope>NUCLEOTIDE SEQUENCE [LARGE SCALE GENOMIC DNA]</scope>
    <source>
        <strain evidence="2 3">D4N98</strain>
    </source>
</reference>